<dbReference type="Proteomes" id="UP000275408">
    <property type="component" value="Unassembled WGS sequence"/>
</dbReference>
<comment type="caution">
    <text evidence="1">The sequence shown here is derived from an EMBL/GenBank/DDBJ whole genome shotgun (WGS) entry which is preliminary data.</text>
</comment>
<name>A0A3M6UTB0_POCDA</name>
<gene>
    <name evidence="1" type="ORF">pdam_00023337</name>
</gene>
<dbReference type="AlphaFoldDB" id="A0A3M6UTB0"/>
<evidence type="ECO:0000313" key="2">
    <source>
        <dbReference type="Proteomes" id="UP000275408"/>
    </source>
</evidence>
<reference evidence="1 2" key="1">
    <citation type="journal article" date="2018" name="Sci. Rep.">
        <title>Comparative analysis of the Pocillopora damicornis genome highlights role of immune system in coral evolution.</title>
        <authorList>
            <person name="Cunning R."/>
            <person name="Bay R.A."/>
            <person name="Gillette P."/>
            <person name="Baker A.C."/>
            <person name="Traylor-Knowles N."/>
        </authorList>
    </citation>
    <scope>NUCLEOTIDE SEQUENCE [LARGE SCALE GENOMIC DNA]</scope>
    <source>
        <strain evidence="1">RSMAS</strain>
        <tissue evidence="1">Whole animal</tissue>
    </source>
</reference>
<evidence type="ECO:0000313" key="1">
    <source>
        <dbReference type="EMBL" id="RMX56885.1"/>
    </source>
</evidence>
<organism evidence="1 2">
    <name type="scientific">Pocillopora damicornis</name>
    <name type="common">Cauliflower coral</name>
    <name type="synonym">Millepora damicornis</name>
    <dbReference type="NCBI Taxonomy" id="46731"/>
    <lineage>
        <taxon>Eukaryota</taxon>
        <taxon>Metazoa</taxon>
        <taxon>Cnidaria</taxon>
        <taxon>Anthozoa</taxon>
        <taxon>Hexacorallia</taxon>
        <taxon>Scleractinia</taxon>
        <taxon>Astrocoeniina</taxon>
        <taxon>Pocilloporidae</taxon>
        <taxon>Pocillopora</taxon>
    </lineage>
</organism>
<accession>A0A3M6UTB0</accession>
<proteinExistence type="predicted"/>
<dbReference type="EMBL" id="RCHS01000787">
    <property type="protein sequence ID" value="RMX56885.1"/>
    <property type="molecule type" value="Genomic_DNA"/>
</dbReference>
<sequence>MISSISLHSLKSFKTPNAKYIVDALGMKTCQTAETSHSQSTQEPALRIQLAHTLLVMRPMAVHFCPWSNDVSEACGLLQECKVIKEEYEFREEK</sequence>
<protein>
    <submittedName>
        <fullName evidence="1">Uncharacterized protein</fullName>
    </submittedName>
</protein>
<keyword evidence="2" id="KW-1185">Reference proteome</keyword>